<keyword evidence="3" id="KW-0832">Ubl conjugation</keyword>
<dbReference type="GO" id="GO:0036297">
    <property type="term" value="P:interstrand cross-link repair"/>
    <property type="evidence" value="ECO:0007669"/>
    <property type="project" value="TreeGrafter"/>
</dbReference>
<evidence type="ECO:0000313" key="7">
    <source>
        <dbReference type="EMBL" id="PIC31660.1"/>
    </source>
</evidence>
<dbReference type="Pfam" id="PF06918">
    <property type="entry name" value="DUF1280"/>
    <property type="match status" value="1"/>
</dbReference>
<dbReference type="STRING" id="1611254.A0A2G5TWH0"/>
<sequence>MVNTSKSRKARQANGRLALNRRADNLERRNCEIEDEIEEKDFAIRNIIVSMILISSDVTKFQKDSEMKKKEIDDILKYREEKELELKFAESEIKKLKAQRLHMINENKRREKQLENLKTEKEEFQSSDKPPKSRKSQIPFDLLKDRKSKITRCMDVVEFITNVVKSDSIERFLRFFFQFLNDSENFKFRYQMNDEETYFAKIRFHLPHSFFTVFQKFYYQLTGFNVFSSRHDIAEIQKRLSLIRFYSVESQEIEKKTLSGSITHVYRPLVYINALEEVISIRLSTMARYSTLIFDQSTGDDICISLGGDKGGEETKLFILFENILKPNDSRSLLLLGFYTGDDDHDSLEKNFSSVFVQFNNLKCITYNDGSIEITKTVRKKVIGDVKFLLSLYDHPGPQCLTPCPKCVVRYSNHGSRKATLDSFTFEISAGFRTVESYKEIGSPLIDVDPADSVIPPMHVFQGLVQKYAIDFLVSHANILDFGEEDFPSRLDEQKRKVKDLEFEESIYIKRMENTSKELDDIRDVSIAYNHIVATGNTKKSKNSCESTFCVLKYAKSRSIERDTYQCDRCSKIFHYICNGVFTFDQKSKTNQAGNNVTCFDCSDNPLTIQERMEEVEIWKAKLEKSQENDQDTWWEVNEEKRKAEKVITDRGDSGEYREKLDKFFKNTGCENYNCSKNWTGNMTRRFLRKCHIDEVIGIFPSTSRLEAIRHFLYQLESLMSSANNEVKSDEQISEIQNQLEKMVKFLREAHPDYSVTVKLHLLTSHLLEFVRKHRSWGKVSEQGIEHAHSDFKKLHMLLAPMKNPISKGIAIVDACAGANFLIDSEPFEEIFSENTLKISARSTALFKRGICAGSLFGRLCSRHSENQELLVRQGIERIEDAIKSSSRLRGAFYEHLKLVLQQRKRSEEIRFFVEWSQNLLSRFKEDFFEFQESIDEESTWILKPPPERLQEVIPMFELVLEMEHLKMRWKEEDEEHEGMSNDTVVTKDLDFAFEALLPSQDEDLPTDRDQKLDHLFFLIQWSRSVLNAFLTHSSSDDVAKIAIRQFKGMMEAEKKLAAGLGSGATWHVPNLEFKEITVSGPEKPKAKGGNRKRKSDETTIIGAGDGAGEDLLAQEAEEEEDETEKNVPNITLKSHFTCLRLRPLVHILKLAQKKRGCLKYLCDELQTVFDQIARSKKKAPPMLAARAIPNTQKIDAFYHGDAATVWFCVRKATEHIWEIVESMFHFFSTLADASQQPSVQMQKDLEELGEKSLKLMHCLLSGDLYGGEEKLSAVEKADRKSVIIRIIEKKMFGLERLSNDEEEARVEIGKFLAKSAEFSPTPAVAVALLNVFDDLKLDEEEQAETRKVMAKYALAYLKKDWSKVDEQWSRGTKYTNAVKDILQHYIGLRREKDQLLAIQWILTNKVVQLVPEDDKRKSCVFSQQSDDEMLEKEDKKAVFYCISKTTFGVIFKTLFGCLNARCLKYDMSGIAAKNRLVDEDETLESWEIASSCFLILCLFLRINKIRTTAVLTTAIREGKQFLITVSRKSSFIYLMENITKGTNFDVVCRRVEKILSAVQQGNRVLQSIGTYAKTQKCVHLLKRFPELRAENENCLRVIHSAMVKNECLNAFTVGLVKSRSIDGEIITNQPDSPMDSDDE</sequence>
<dbReference type="InterPro" id="IPR009689">
    <property type="entry name" value="DUF1280"/>
</dbReference>
<evidence type="ECO:0000256" key="4">
    <source>
        <dbReference type="ARBA" id="ARBA00023242"/>
    </source>
</evidence>
<dbReference type="GO" id="GO:0000793">
    <property type="term" value="C:condensed chromosome"/>
    <property type="evidence" value="ECO:0007669"/>
    <property type="project" value="TreeGrafter"/>
</dbReference>
<dbReference type="InterPro" id="IPR029448">
    <property type="entry name" value="FANCD2"/>
</dbReference>
<dbReference type="Proteomes" id="UP000230233">
    <property type="component" value="Chromosome IV"/>
</dbReference>
<organism evidence="7 8">
    <name type="scientific">Caenorhabditis nigoni</name>
    <dbReference type="NCBI Taxonomy" id="1611254"/>
    <lineage>
        <taxon>Eukaryota</taxon>
        <taxon>Metazoa</taxon>
        <taxon>Ecdysozoa</taxon>
        <taxon>Nematoda</taxon>
        <taxon>Chromadorea</taxon>
        <taxon>Rhabditida</taxon>
        <taxon>Rhabditina</taxon>
        <taxon>Rhabditomorpha</taxon>
        <taxon>Rhabditoidea</taxon>
        <taxon>Rhabditidae</taxon>
        <taxon>Peloderinae</taxon>
        <taxon>Caenorhabditis</taxon>
    </lineage>
</organism>
<dbReference type="GO" id="GO:0005634">
    <property type="term" value="C:nucleus"/>
    <property type="evidence" value="ECO:0007669"/>
    <property type="project" value="UniProtKB-SubCell"/>
</dbReference>
<dbReference type="GO" id="GO:0007129">
    <property type="term" value="P:homologous chromosome pairing at meiosis"/>
    <property type="evidence" value="ECO:0007669"/>
    <property type="project" value="TreeGrafter"/>
</dbReference>
<evidence type="ECO:0000256" key="6">
    <source>
        <dbReference type="SAM" id="MobiDB-lite"/>
    </source>
</evidence>
<protein>
    <recommendedName>
        <fullName evidence="9">Zinc finger PHD-type domain-containing protein</fullName>
    </recommendedName>
</protein>
<dbReference type="CDD" id="cd15489">
    <property type="entry name" value="PHD_SF"/>
    <property type="match status" value="1"/>
</dbReference>
<evidence type="ECO:0000313" key="8">
    <source>
        <dbReference type="Proteomes" id="UP000230233"/>
    </source>
</evidence>
<dbReference type="OrthoDB" id="27031at2759"/>
<comment type="subcellular location">
    <subcellularLocation>
        <location evidence="1">Nucleus</location>
    </subcellularLocation>
</comment>
<dbReference type="GO" id="GO:0031573">
    <property type="term" value="P:mitotic intra-S DNA damage checkpoint signaling"/>
    <property type="evidence" value="ECO:0007669"/>
    <property type="project" value="TreeGrafter"/>
</dbReference>
<dbReference type="Pfam" id="PF14631">
    <property type="entry name" value="FancD2"/>
    <property type="match status" value="1"/>
</dbReference>
<dbReference type="EMBL" id="PDUG01000004">
    <property type="protein sequence ID" value="PIC31660.1"/>
    <property type="molecule type" value="Genomic_DNA"/>
</dbReference>
<proteinExistence type="inferred from homology"/>
<keyword evidence="8" id="KW-1185">Reference proteome</keyword>
<feature type="compositionally biased region" description="Basic and acidic residues" evidence="6">
    <location>
        <begin position="115"/>
        <end position="131"/>
    </location>
</feature>
<reference evidence="8" key="1">
    <citation type="submission" date="2017-10" db="EMBL/GenBank/DDBJ databases">
        <title>Rapid genome shrinkage in a self-fertile nematode reveals novel sperm competition proteins.</title>
        <authorList>
            <person name="Yin D."/>
            <person name="Schwarz E.M."/>
            <person name="Thomas C.G."/>
            <person name="Felde R.L."/>
            <person name="Korf I.F."/>
            <person name="Cutter A.D."/>
            <person name="Schartner C.M."/>
            <person name="Ralston E.J."/>
            <person name="Meyer B.J."/>
            <person name="Haag E.S."/>
        </authorList>
    </citation>
    <scope>NUCLEOTIDE SEQUENCE [LARGE SCALE GENOMIC DNA]</scope>
    <source>
        <strain evidence="8">JU1422</strain>
    </source>
</reference>
<dbReference type="PANTHER" id="PTHR32086">
    <property type="entry name" value="FANCONI ANEMIA GROUP D2 PROTEIN"/>
    <property type="match status" value="1"/>
</dbReference>
<evidence type="ECO:0000256" key="2">
    <source>
        <dbReference type="ARBA" id="ARBA00022499"/>
    </source>
</evidence>
<evidence type="ECO:0000256" key="5">
    <source>
        <dbReference type="ARBA" id="ARBA00093456"/>
    </source>
</evidence>
<comment type="caution">
    <text evidence="7">The sequence shown here is derived from an EMBL/GenBank/DDBJ whole genome shotgun (WGS) entry which is preliminary data.</text>
</comment>
<dbReference type="PANTHER" id="PTHR32086:SF0">
    <property type="entry name" value="FANCONI ANEMIA GROUP D2 PROTEIN"/>
    <property type="match status" value="1"/>
</dbReference>
<feature type="region of interest" description="Disordered" evidence="6">
    <location>
        <begin position="1079"/>
        <end position="1106"/>
    </location>
</feature>
<evidence type="ECO:0008006" key="9">
    <source>
        <dbReference type="Google" id="ProtNLM"/>
    </source>
</evidence>
<dbReference type="GO" id="GO:1990918">
    <property type="term" value="P:double-strand break repair involved in meiotic recombination"/>
    <property type="evidence" value="ECO:0007669"/>
    <property type="project" value="TreeGrafter"/>
</dbReference>
<evidence type="ECO:0000256" key="1">
    <source>
        <dbReference type="ARBA" id="ARBA00004123"/>
    </source>
</evidence>
<comment type="similarity">
    <text evidence="5">Belongs to the Fanconi anemia protein FANCD2 family.</text>
</comment>
<dbReference type="GO" id="GO:0070182">
    <property type="term" value="F:DNA polymerase binding"/>
    <property type="evidence" value="ECO:0007669"/>
    <property type="project" value="TreeGrafter"/>
</dbReference>
<gene>
    <name evidence="7" type="primary">Cnig_chr_IV.g12284</name>
    <name evidence="7" type="ORF">B9Z55_012284</name>
</gene>
<evidence type="ECO:0000256" key="3">
    <source>
        <dbReference type="ARBA" id="ARBA00022843"/>
    </source>
</evidence>
<name>A0A2G5TWH0_9PELO</name>
<keyword evidence="4" id="KW-0539">Nucleus</keyword>
<feature type="region of interest" description="Disordered" evidence="6">
    <location>
        <begin position="115"/>
        <end position="136"/>
    </location>
</feature>
<accession>A0A2G5TWH0</accession>
<keyword evidence="2" id="KW-1017">Isopeptide bond</keyword>